<dbReference type="GO" id="GO:0016887">
    <property type="term" value="F:ATP hydrolysis activity"/>
    <property type="evidence" value="ECO:0007669"/>
    <property type="project" value="InterPro"/>
</dbReference>
<evidence type="ECO:0000256" key="4">
    <source>
        <dbReference type="ARBA" id="ARBA00022519"/>
    </source>
</evidence>
<keyword evidence="6" id="KW-0547">Nucleotide-binding</keyword>
<protein>
    <submittedName>
        <fullName evidence="14">ABC transporter ATP-binding protein</fullName>
    </submittedName>
</protein>
<dbReference type="GO" id="GO:0005886">
    <property type="term" value="C:plasma membrane"/>
    <property type="evidence" value="ECO:0007669"/>
    <property type="project" value="UniProtKB-SubCell"/>
</dbReference>
<evidence type="ECO:0000313" key="14">
    <source>
        <dbReference type="EMBL" id="OKL51885.1"/>
    </source>
</evidence>
<dbReference type="PROSITE" id="PS00211">
    <property type="entry name" value="ABC_TRANSPORTER_1"/>
    <property type="match status" value="1"/>
</dbReference>
<dbReference type="Gene3D" id="1.20.1560.10">
    <property type="entry name" value="ABC transporter type 1, transmembrane domain"/>
    <property type="match status" value="1"/>
</dbReference>
<organism evidence="14 15">
    <name type="scientific">Buchananella hordeovulneris</name>
    <dbReference type="NCBI Taxonomy" id="52770"/>
    <lineage>
        <taxon>Bacteria</taxon>
        <taxon>Bacillati</taxon>
        <taxon>Actinomycetota</taxon>
        <taxon>Actinomycetes</taxon>
        <taxon>Actinomycetales</taxon>
        <taxon>Actinomycetaceae</taxon>
        <taxon>Buchananella</taxon>
    </lineage>
</organism>
<dbReference type="Pfam" id="PF00664">
    <property type="entry name" value="ABC_membrane"/>
    <property type="match status" value="1"/>
</dbReference>
<sequence length="580" mass="61521">MFRLLSRLVDARELRVLLGGYVLTALCQGLTLAALLPFLRQLLTGGPHLGLWTGLVVAGGALSFALSTSVMIRSYRISVYDVCDALIGRIGEHVLRLPLGWFTAEREAQVAAAVSRDINTLSHIASMVLPALCSAVIVPAVMTVTVLVVDWQLGLVLLACAVPLALSWRLTVRRAEQVNTVEEQAAQHSAGRLIEFARLQSVLRATGHAERDWSPLTQALRAEDEAVRASLRAKGRPGAAFQLLVQAACALTLALATAQLLGKQLDVAAFLAIAAIATRTTGPLATAVLFATEANNAKVALRSVSDIMDSRPLPEPATPVQPQGTDITLRNVSFGYRADRPILDDISFTAQAGSITALVGPSGIGKSTLLRLAARFWDTDTGQVLVGGADVRDVTTTDLMALISLVFQDVYLFDTTIRENLRVARPDATDAELAAAARAARLDQVIASLPDGWQTRVGPGGLRLSGGERQRVSIARAFLKDAPILLLDEITSALDGENEAAITEVLAELAVGRTVIVVAHRLTTLRGADQILVLEGGPRGARICEQGTPAQLAAAGGRYADYLAASTDAARWQLRGSAAD</sequence>
<dbReference type="InterPro" id="IPR039421">
    <property type="entry name" value="Type_1_exporter"/>
</dbReference>
<keyword evidence="15" id="KW-1185">Reference proteome</keyword>
<evidence type="ECO:0000256" key="8">
    <source>
        <dbReference type="ARBA" id="ARBA00022989"/>
    </source>
</evidence>
<accession>A0A1Q5PWU2</accession>
<keyword evidence="3" id="KW-1003">Cell membrane</keyword>
<evidence type="ECO:0000256" key="7">
    <source>
        <dbReference type="ARBA" id="ARBA00022840"/>
    </source>
</evidence>
<dbReference type="SUPFAM" id="SSF52540">
    <property type="entry name" value="P-loop containing nucleoside triphosphate hydrolases"/>
    <property type="match status" value="1"/>
</dbReference>
<comment type="subcellular location">
    <subcellularLocation>
        <location evidence="1">Cell inner membrane</location>
        <topology evidence="1">Multi-pass membrane protein</topology>
    </subcellularLocation>
</comment>
<feature type="transmembrane region" description="Helical" evidence="11">
    <location>
        <begin position="51"/>
        <end position="72"/>
    </location>
</feature>
<evidence type="ECO:0000259" key="12">
    <source>
        <dbReference type="PROSITE" id="PS50893"/>
    </source>
</evidence>
<keyword evidence="4" id="KW-0997">Cell inner membrane</keyword>
<feature type="transmembrane region" description="Helical" evidence="11">
    <location>
        <begin position="267"/>
        <end position="292"/>
    </location>
</feature>
<name>A0A1Q5PWU2_9ACTO</name>
<keyword evidence="7 14" id="KW-0067">ATP-binding</keyword>
<dbReference type="GO" id="GO:0034040">
    <property type="term" value="F:ATPase-coupled lipid transmembrane transporter activity"/>
    <property type="evidence" value="ECO:0007669"/>
    <property type="project" value="TreeGrafter"/>
</dbReference>
<dbReference type="RefSeq" id="WP_073824000.1">
    <property type="nucleotide sequence ID" value="NZ_MQVS01000004.1"/>
</dbReference>
<dbReference type="PANTHER" id="PTHR24221">
    <property type="entry name" value="ATP-BINDING CASSETTE SUB-FAMILY B"/>
    <property type="match status" value="1"/>
</dbReference>
<evidence type="ECO:0000256" key="3">
    <source>
        <dbReference type="ARBA" id="ARBA00022475"/>
    </source>
</evidence>
<evidence type="ECO:0000256" key="2">
    <source>
        <dbReference type="ARBA" id="ARBA00022448"/>
    </source>
</evidence>
<dbReference type="GO" id="GO:0140359">
    <property type="term" value="F:ABC-type transporter activity"/>
    <property type="evidence" value="ECO:0007669"/>
    <property type="project" value="InterPro"/>
</dbReference>
<comment type="caution">
    <text evidence="14">The sequence shown here is derived from an EMBL/GenBank/DDBJ whole genome shotgun (WGS) entry which is preliminary data.</text>
</comment>
<dbReference type="STRING" id="52770.BSZ40_05200"/>
<feature type="domain" description="ABC transporter" evidence="12">
    <location>
        <begin position="327"/>
        <end position="565"/>
    </location>
</feature>
<comment type="similarity">
    <text evidence="10">Belongs to the ABC transporter superfamily. Siderophore-Fe(3+) uptake transporter (SIUT) (TC 3.A.1.21) family.</text>
</comment>
<dbReference type="InterPro" id="IPR003593">
    <property type="entry name" value="AAA+_ATPase"/>
</dbReference>
<dbReference type="GO" id="GO:0005524">
    <property type="term" value="F:ATP binding"/>
    <property type="evidence" value="ECO:0007669"/>
    <property type="project" value="UniProtKB-KW"/>
</dbReference>
<dbReference type="InParanoid" id="A0A1Q5PWU2"/>
<dbReference type="InterPro" id="IPR027417">
    <property type="entry name" value="P-loop_NTPase"/>
</dbReference>
<gene>
    <name evidence="14" type="ORF">BSZ40_05200</name>
</gene>
<dbReference type="SUPFAM" id="SSF90123">
    <property type="entry name" value="ABC transporter transmembrane region"/>
    <property type="match status" value="1"/>
</dbReference>
<feature type="domain" description="ABC transmembrane type-1" evidence="13">
    <location>
        <begin position="16"/>
        <end position="296"/>
    </location>
</feature>
<feature type="transmembrane region" description="Helical" evidence="11">
    <location>
        <begin position="151"/>
        <end position="170"/>
    </location>
</feature>
<keyword evidence="2" id="KW-0813">Transport</keyword>
<evidence type="ECO:0000256" key="5">
    <source>
        <dbReference type="ARBA" id="ARBA00022692"/>
    </source>
</evidence>
<reference evidence="15" key="1">
    <citation type="submission" date="2016-12" db="EMBL/GenBank/DDBJ databases">
        <authorList>
            <person name="Meng X."/>
        </authorList>
    </citation>
    <scope>NUCLEOTIDE SEQUENCE [LARGE SCALE GENOMIC DNA]</scope>
    <source>
        <strain evidence="15">DSM 20732</strain>
    </source>
</reference>
<dbReference type="AlphaFoldDB" id="A0A1Q5PWU2"/>
<dbReference type="FunFam" id="3.40.50.300:FF:000221">
    <property type="entry name" value="Multidrug ABC transporter ATP-binding protein"/>
    <property type="match status" value="1"/>
</dbReference>
<evidence type="ECO:0000256" key="9">
    <source>
        <dbReference type="ARBA" id="ARBA00023136"/>
    </source>
</evidence>
<dbReference type="InterPro" id="IPR036640">
    <property type="entry name" value="ABC1_TM_sf"/>
</dbReference>
<evidence type="ECO:0000256" key="11">
    <source>
        <dbReference type="SAM" id="Phobius"/>
    </source>
</evidence>
<keyword evidence="8 11" id="KW-1133">Transmembrane helix</keyword>
<evidence type="ECO:0000256" key="10">
    <source>
        <dbReference type="ARBA" id="ARBA00023455"/>
    </source>
</evidence>
<dbReference type="InterPro" id="IPR017871">
    <property type="entry name" value="ABC_transporter-like_CS"/>
</dbReference>
<dbReference type="InterPro" id="IPR011527">
    <property type="entry name" value="ABC1_TM_dom"/>
</dbReference>
<dbReference type="FunCoup" id="A0A1Q5PWU2">
    <property type="interactions" value="22"/>
</dbReference>
<dbReference type="PROSITE" id="PS50929">
    <property type="entry name" value="ABC_TM1F"/>
    <property type="match status" value="1"/>
</dbReference>
<dbReference type="PROSITE" id="PS50893">
    <property type="entry name" value="ABC_TRANSPORTER_2"/>
    <property type="match status" value="1"/>
</dbReference>
<keyword evidence="5 11" id="KW-0812">Transmembrane</keyword>
<dbReference type="Gene3D" id="3.40.50.300">
    <property type="entry name" value="P-loop containing nucleotide triphosphate hydrolases"/>
    <property type="match status" value="1"/>
</dbReference>
<dbReference type="Pfam" id="PF00005">
    <property type="entry name" value="ABC_tran"/>
    <property type="match status" value="1"/>
</dbReference>
<dbReference type="SMART" id="SM00382">
    <property type="entry name" value="AAA"/>
    <property type="match status" value="1"/>
</dbReference>
<dbReference type="Proteomes" id="UP000185612">
    <property type="component" value="Unassembled WGS sequence"/>
</dbReference>
<dbReference type="InterPro" id="IPR003439">
    <property type="entry name" value="ABC_transporter-like_ATP-bd"/>
</dbReference>
<dbReference type="PANTHER" id="PTHR24221:SF654">
    <property type="entry name" value="ATP-BINDING CASSETTE SUB-FAMILY B MEMBER 6"/>
    <property type="match status" value="1"/>
</dbReference>
<evidence type="ECO:0000256" key="6">
    <source>
        <dbReference type="ARBA" id="ARBA00022741"/>
    </source>
</evidence>
<evidence type="ECO:0000313" key="15">
    <source>
        <dbReference type="Proteomes" id="UP000185612"/>
    </source>
</evidence>
<proteinExistence type="inferred from homology"/>
<keyword evidence="9 11" id="KW-0472">Membrane</keyword>
<feature type="transmembrane region" description="Helical" evidence="11">
    <location>
        <begin position="238"/>
        <end position="261"/>
    </location>
</feature>
<feature type="transmembrane region" description="Helical" evidence="11">
    <location>
        <begin position="124"/>
        <end position="145"/>
    </location>
</feature>
<feature type="transmembrane region" description="Helical" evidence="11">
    <location>
        <begin position="21"/>
        <end position="39"/>
    </location>
</feature>
<evidence type="ECO:0000256" key="1">
    <source>
        <dbReference type="ARBA" id="ARBA00004429"/>
    </source>
</evidence>
<dbReference type="OrthoDB" id="9806127at2"/>
<dbReference type="EMBL" id="MQVS01000004">
    <property type="protein sequence ID" value="OKL51885.1"/>
    <property type="molecule type" value="Genomic_DNA"/>
</dbReference>
<evidence type="ECO:0000259" key="13">
    <source>
        <dbReference type="PROSITE" id="PS50929"/>
    </source>
</evidence>